<evidence type="ECO:0000313" key="2">
    <source>
        <dbReference type="Proteomes" id="UP001267290"/>
    </source>
</evidence>
<name>A0ABU1P8E6_9BACL</name>
<comment type="caution">
    <text evidence="1">The sequence shown here is derived from an EMBL/GenBank/DDBJ whole genome shotgun (WGS) entry which is preliminary data.</text>
</comment>
<dbReference type="EMBL" id="JAVDSB010000027">
    <property type="protein sequence ID" value="MDR6555322.1"/>
    <property type="molecule type" value="Genomic_DNA"/>
</dbReference>
<dbReference type="Proteomes" id="UP001267290">
    <property type="component" value="Unassembled WGS sequence"/>
</dbReference>
<proteinExistence type="predicted"/>
<evidence type="ECO:0000313" key="1">
    <source>
        <dbReference type="EMBL" id="MDR6555322.1"/>
    </source>
</evidence>
<keyword evidence="2" id="KW-1185">Reference proteome</keyword>
<organism evidence="1 2">
    <name type="scientific">Paenibacillus qinlingensis</name>
    <dbReference type="NCBI Taxonomy" id="1837343"/>
    <lineage>
        <taxon>Bacteria</taxon>
        <taxon>Bacillati</taxon>
        <taxon>Bacillota</taxon>
        <taxon>Bacilli</taxon>
        <taxon>Bacillales</taxon>
        <taxon>Paenibacillaceae</taxon>
        <taxon>Paenibacillus</taxon>
    </lineage>
</organism>
<gene>
    <name evidence="1" type="ORF">J2736_006582</name>
</gene>
<accession>A0ABU1P8E6</accession>
<reference evidence="1 2" key="1">
    <citation type="submission" date="2023-07" db="EMBL/GenBank/DDBJ databases">
        <title>Sorghum-associated microbial communities from plants grown in Nebraska, USA.</title>
        <authorList>
            <person name="Schachtman D."/>
        </authorList>
    </citation>
    <scope>NUCLEOTIDE SEQUENCE [LARGE SCALE GENOMIC DNA]</scope>
    <source>
        <strain evidence="1 2">CC258</strain>
    </source>
</reference>
<protein>
    <submittedName>
        <fullName evidence="1">Uncharacterized protein</fullName>
    </submittedName>
</protein>
<sequence length="57" mass="6861">MFEFWEILTGWEEILDKVLLNTEKNLHPYSRLIRTGSTNGGVLSVRRSKFFFFLFIY</sequence>